<dbReference type="Proteomes" id="UP001407347">
    <property type="component" value="Unassembled WGS sequence"/>
</dbReference>
<feature type="compositionally biased region" description="Polar residues" evidence="1">
    <location>
        <begin position="286"/>
        <end position="295"/>
    </location>
</feature>
<protein>
    <submittedName>
        <fullName evidence="2">Uncharacterized protein</fullName>
    </submittedName>
</protein>
<evidence type="ECO:0000313" key="3">
    <source>
        <dbReference type="Proteomes" id="UP001407347"/>
    </source>
</evidence>
<dbReference type="EMBL" id="JAQYXP010000002">
    <property type="protein sequence ID" value="MEN3234695.1"/>
    <property type="molecule type" value="Genomic_DNA"/>
</dbReference>
<name>A0ABU9ZUS4_9HYPH</name>
<dbReference type="RefSeq" id="WP_346013007.1">
    <property type="nucleotide sequence ID" value="NZ_JAQYXP010000002.1"/>
</dbReference>
<evidence type="ECO:0000256" key="1">
    <source>
        <dbReference type="SAM" id="MobiDB-lite"/>
    </source>
</evidence>
<feature type="region of interest" description="Disordered" evidence="1">
    <location>
        <begin position="270"/>
        <end position="295"/>
    </location>
</feature>
<keyword evidence="3" id="KW-1185">Reference proteome</keyword>
<proteinExistence type="predicted"/>
<evidence type="ECO:0000313" key="2">
    <source>
        <dbReference type="EMBL" id="MEN3234695.1"/>
    </source>
</evidence>
<accession>A0ABU9ZUS4</accession>
<comment type="caution">
    <text evidence="2">The sequence shown here is derived from an EMBL/GenBank/DDBJ whole genome shotgun (WGS) entry which is preliminary data.</text>
</comment>
<organism evidence="2 3">
    <name type="scientific">Methylobacterium ajmalii</name>
    <dbReference type="NCBI Taxonomy" id="2738439"/>
    <lineage>
        <taxon>Bacteria</taxon>
        <taxon>Pseudomonadati</taxon>
        <taxon>Pseudomonadota</taxon>
        <taxon>Alphaproteobacteria</taxon>
        <taxon>Hyphomicrobiales</taxon>
        <taxon>Methylobacteriaceae</taxon>
        <taxon>Methylobacterium</taxon>
    </lineage>
</organism>
<gene>
    <name evidence="2" type="ORF">PUR29_13930</name>
</gene>
<sequence length="295" mass="32080">MPEILRHKKTGGLYEVLFRGAVVETDRPLADYAEVIVCRRVSDGGIVVRPASLPVPASSVALYGGSVQANLPLANGDDVVVYRNQDDDMLVWVRPTSEMDDGRFDPAEAPRSPSSTPGEVERLIREHVFRDLTSPESISAGIAAATAAILSHISTAGRGESYQDRVYRHFLHVAGEDPTDLPERRDRANEEFAELMQSLGGTLEGWIAIGRYVWGRPIGEPSQEMGGTLNTLAALAAWARLDMMACAEAELARTMLPEVVAKIRRKRANRHGRGVLPGQDAALSTADATNPQDQE</sequence>
<reference evidence="2 3" key="1">
    <citation type="journal article" date="2023" name="PLoS ONE">
        <title>Complete genome assembly of Hawai'i environmental nontuberculous mycobacteria reveals unexpected co-isolation with methylobacteria.</title>
        <authorList>
            <person name="Hendrix J."/>
            <person name="Epperson L.E."/>
            <person name="Tong E.I."/>
            <person name="Chan Y.L."/>
            <person name="Hasan N.A."/>
            <person name="Dawrs S.N."/>
            <person name="Norton G.J."/>
            <person name="Virdi R."/>
            <person name="Crooks J.L."/>
            <person name="Chan E.D."/>
            <person name="Honda J.R."/>
            <person name="Strong M."/>
        </authorList>
    </citation>
    <scope>NUCLEOTIDE SEQUENCE [LARGE SCALE GENOMIC DNA]</scope>
    <source>
        <strain evidence="2 3">NJH_HI04-1</strain>
    </source>
</reference>